<dbReference type="PROSITE" id="PS00170">
    <property type="entry name" value="CSA_PPIASE_1"/>
    <property type="match status" value="1"/>
</dbReference>
<dbReference type="GO" id="GO:0003755">
    <property type="term" value="F:peptidyl-prolyl cis-trans isomerase activity"/>
    <property type="evidence" value="ECO:0007669"/>
    <property type="project" value="UniProtKB-UniRule"/>
</dbReference>
<dbReference type="GO" id="GO:0016018">
    <property type="term" value="F:cyclosporin A binding"/>
    <property type="evidence" value="ECO:0007669"/>
    <property type="project" value="TreeGrafter"/>
</dbReference>
<dbReference type="PIRSF" id="PIRSF001467">
    <property type="entry name" value="Peptidylpro_ismrse"/>
    <property type="match status" value="1"/>
</dbReference>
<accession>A0A7S0STM6</accession>
<keyword evidence="3 4" id="KW-0413">Isomerase</keyword>
<dbReference type="InterPro" id="IPR020892">
    <property type="entry name" value="Cyclophilin-type_PPIase_CS"/>
</dbReference>
<sequence>MLNNLLLLSFLIMFSSTIAFRPLTGKFSMNTRSFTRTSINMANPKVYFDVEIAGKPTGRIVFELYKDVVPKTVENFRALATGETGIGFKSSKFHRIIPNFMLQGGDFTRGDGTGGVSIYGARFNDENFQLKHTKPGLLSMANAGPNTNGSQFFITTVPCPWLDGRHVVFGEVKEGLDIVKKIELQGTDSGRPKASVVITESGEIKE</sequence>
<gene>
    <name evidence="6" type="ORF">CNEB1095_LOCUS1834</name>
</gene>
<feature type="domain" description="PPIase cyclophilin-type" evidence="5">
    <location>
        <begin position="47"/>
        <end position="203"/>
    </location>
</feature>
<dbReference type="SUPFAM" id="SSF50891">
    <property type="entry name" value="Cyclophilin-like"/>
    <property type="match status" value="1"/>
</dbReference>
<dbReference type="PRINTS" id="PR00153">
    <property type="entry name" value="CSAPPISMRASE"/>
</dbReference>
<dbReference type="GO" id="GO:0006457">
    <property type="term" value="P:protein folding"/>
    <property type="evidence" value="ECO:0007669"/>
    <property type="project" value="InterPro"/>
</dbReference>
<evidence type="ECO:0000256" key="4">
    <source>
        <dbReference type="RuleBase" id="RU363019"/>
    </source>
</evidence>
<dbReference type="EC" id="5.2.1.8" evidence="4"/>
<dbReference type="GO" id="GO:0005737">
    <property type="term" value="C:cytoplasm"/>
    <property type="evidence" value="ECO:0007669"/>
    <property type="project" value="TreeGrafter"/>
</dbReference>
<comment type="similarity">
    <text evidence="4">Belongs to the cyclophilin-type PPIase family.</text>
</comment>
<keyword evidence="4" id="KW-0732">Signal</keyword>
<dbReference type="AlphaFoldDB" id="A0A7S0STM6"/>
<protein>
    <recommendedName>
        <fullName evidence="4">Peptidyl-prolyl cis-trans isomerase</fullName>
        <shortName evidence="4">PPIase</shortName>
        <ecNumber evidence="4">5.2.1.8</ecNumber>
    </recommendedName>
</protein>
<dbReference type="InterPro" id="IPR002130">
    <property type="entry name" value="Cyclophilin-type_PPIase_dom"/>
</dbReference>
<proteinExistence type="inferred from homology"/>
<comment type="catalytic activity">
    <reaction evidence="1 4">
        <text>[protein]-peptidylproline (omega=180) = [protein]-peptidylproline (omega=0)</text>
        <dbReference type="Rhea" id="RHEA:16237"/>
        <dbReference type="Rhea" id="RHEA-COMP:10747"/>
        <dbReference type="Rhea" id="RHEA-COMP:10748"/>
        <dbReference type="ChEBI" id="CHEBI:83833"/>
        <dbReference type="ChEBI" id="CHEBI:83834"/>
        <dbReference type="EC" id="5.2.1.8"/>
    </reaction>
</comment>
<evidence type="ECO:0000256" key="1">
    <source>
        <dbReference type="ARBA" id="ARBA00000971"/>
    </source>
</evidence>
<dbReference type="Gene3D" id="2.40.100.10">
    <property type="entry name" value="Cyclophilin-like"/>
    <property type="match status" value="1"/>
</dbReference>
<feature type="chain" id="PRO_5031607626" description="Peptidyl-prolyl cis-trans isomerase" evidence="4">
    <location>
        <begin position="20"/>
        <end position="206"/>
    </location>
</feature>
<dbReference type="InterPro" id="IPR029000">
    <property type="entry name" value="Cyclophilin-like_dom_sf"/>
</dbReference>
<dbReference type="PROSITE" id="PS50072">
    <property type="entry name" value="CSA_PPIASE_2"/>
    <property type="match status" value="1"/>
</dbReference>
<evidence type="ECO:0000313" key="6">
    <source>
        <dbReference type="EMBL" id="CAD8716406.1"/>
    </source>
</evidence>
<dbReference type="CDD" id="cd01926">
    <property type="entry name" value="cyclophilin_ABH_like"/>
    <property type="match status" value="1"/>
</dbReference>
<dbReference type="PANTHER" id="PTHR11071:SF561">
    <property type="entry name" value="PEPTIDYL-PROLYL CIS-TRANS ISOMERASE D-RELATED"/>
    <property type="match status" value="1"/>
</dbReference>
<keyword evidence="2 4" id="KW-0697">Rotamase</keyword>
<evidence type="ECO:0000259" key="5">
    <source>
        <dbReference type="PROSITE" id="PS50072"/>
    </source>
</evidence>
<feature type="signal peptide" evidence="4">
    <location>
        <begin position="1"/>
        <end position="19"/>
    </location>
</feature>
<dbReference type="InterPro" id="IPR024936">
    <property type="entry name" value="Cyclophilin-type_PPIase"/>
</dbReference>
<comment type="function">
    <text evidence="4">PPIases accelerate the folding of proteins. It catalyzes the cis-trans isomerization of proline imidic peptide bonds in oligopeptides.</text>
</comment>
<dbReference type="Pfam" id="PF00160">
    <property type="entry name" value="Pro_isomerase"/>
    <property type="match status" value="1"/>
</dbReference>
<dbReference type="FunFam" id="2.40.100.10:FF:000013">
    <property type="entry name" value="Peptidyl-prolyl cis-trans isomerase"/>
    <property type="match status" value="1"/>
</dbReference>
<organism evidence="6">
    <name type="scientific">Chromulina nebulosa</name>
    <dbReference type="NCBI Taxonomy" id="96789"/>
    <lineage>
        <taxon>Eukaryota</taxon>
        <taxon>Sar</taxon>
        <taxon>Stramenopiles</taxon>
        <taxon>Ochrophyta</taxon>
        <taxon>Chrysophyceae</taxon>
        <taxon>Chromulinales</taxon>
        <taxon>Chromulinaceae</taxon>
        <taxon>Chromulina</taxon>
    </lineage>
</organism>
<evidence type="ECO:0000256" key="3">
    <source>
        <dbReference type="ARBA" id="ARBA00023235"/>
    </source>
</evidence>
<reference evidence="6" key="1">
    <citation type="submission" date="2021-01" db="EMBL/GenBank/DDBJ databases">
        <authorList>
            <person name="Corre E."/>
            <person name="Pelletier E."/>
            <person name="Niang G."/>
            <person name="Scheremetjew M."/>
            <person name="Finn R."/>
            <person name="Kale V."/>
            <person name="Holt S."/>
            <person name="Cochrane G."/>
            <person name="Meng A."/>
            <person name="Brown T."/>
            <person name="Cohen L."/>
        </authorList>
    </citation>
    <scope>NUCLEOTIDE SEQUENCE</scope>
    <source>
        <strain evidence="6">UTEXLB2642</strain>
    </source>
</reference>
<dbReference type="PANTHER" id="PTHR11071">
    <property type="entry name" value="PEPTIDYL-PROLYL CIS-TRANS ISOMERASE"/>
    <property type="match status" value="1"/>
</dbReference>
<evidence type="ECO:0000256" key="2">
    <source>
        <dbReference type="ARBA" id="ARBA00023110"/>
    </source>
</evidence>
<name>A0A7S0STM6_9STRA</name>
<dbReference type="EMBL" id="HBFD01002868">
    <property type="protein sequence ID" value="CAD8716406.1"/>
    <property type="molecule type" value="Transcribed_RNA"/>
</dbReference>